<accession>A0ACB8AVT6</accession>
<keyword evidence="2" id="KW-1185">Reference proteome</keyword>
<name>A0ACB8AVT6_9AGAM</name>
<dbReference type="Proteomes" id="UP000790709">
    <property type="component" value="Unassembled WGS sequence"/>
</dbReference>
<sequence>MTNSNSSSGGSQRSLWLHGTVPTATLTAASHQKTRAMATNWTEAEEAALITYLLEHKDQASVTQLHFRDPILADAATHINTHFPPVGPKNLLKKVTSVRTKWNALKRAYKIDRKLKGWAGTASGIHYNNTHSVSMSTNDSSAWNTYTKHHTGASAFTNKGFPHYDALNEVLAVDRSKGKHGYWPGQSKADILDMNQLTTVTNQIVVSHPSNSRSSMPAPDVNPSSITPSVPSLSVVTSVSRGKRKIGAVDTSSPPHSTASSGKRSQPLSVSAQAQKTSSEVLQSMSQTLIWIIDGPAPAAAATSPSVVTAATMAVPLPASVATAMSPPIDNTPLTAVVCKLTDLPNITIKEKALLVESLFCNPGNAGGFLLMKGLLADAWIRNKLAKLQQGVDVEMM</sequence>
<dbReference type="EMBL" id="MU266982">
    <property type="protein sequence ID" value="KAH7917646.1"/>
    <property type="molecule type" value="Genomic_DNA"/>
</dbReference>
<evidence type="ECO:0000313" key="1">
    <source>
        <dbReference type="EMBL" id="KAH7917646.1"/>
    </source>
</evidence>
<reference evidence="1" key="1">
    <citation type="journal article" date="2021" name="New Phytol.">
        <title>Evolutionary innovations through gain and loss of genes in the ectomycorrhizal Boletales.</title>
        <authorList>
            <person name="Wu G."/>
            <person name="Miyauchi S."/>
            <person name="Morin E."/>
            <person name="Kuo A."/>
            <person name="Drula E."/>
            <person name="Varga T."/>
            <person name="Kohler A."/>
            <person name="Feng B."/>
            <person name="Cao Y."/>
            <person name="Lipzen A."/>
            <person name="Daum C."/>
            <person name="Hundley H."/>
            <person name="Pangilinan J."/>
            <person name="Johnson J."/>
            <person name="Barry K."/>
            <person name="LaButti K."/>
            <person name="Ng V."/>
            <person name="Ahrendt S."/>
            <person name="Min B."/>
            <person name="Choi I.G."/>
            <person name="Park H."/>
            <person name="Plett J.M."/>
            <person name="Magnuson J."/>
            <person name="Spatafora J.W."/>
            <person name="Nagy L.G."/>
            <person name="Henrissat B."/>
            <person name="Grigoriev I.V."/>
            <person name="Yang Z.L."/>
            <person name="Xu J."/>
            <person name="Martin F.M."/>
        </authorList>
    </citation>
    <scope>NUCLEOTIDE SEQUENCE</scope>
    <source>
        <strain evidence="1">KUC20120723A-06</strain>
    </source>
</reference>
<comment type="caution">
    <text evidence="1">The sequence shown here is derived from an EMBL/GenBank/DDBJ whole genome shotgun (WGS) entry which is preliminary data.</text>
</comment>
<organism evidence="1 2">
    <name type="scientific">Leucogyrophana mollusca</name>
    <dbReference type="NCBI Taxonomy" id="85980"/>
    <lineage>
        <taxon>Eukaryota</taxon>
        <taxon>Fungi</taxon>
        <taxon>Dikarya</taxon>
        <taxon>Basidiomycota</taxon>
        <taxon>Agaricomycotina</taxon>
        <taxon>Agaricomycetes</taxon>
        <taxon>Agaricomycetidae</taxon>
        <taxon>Boletales</taxon>
        <taxon>Boletales incertae sedis</taxon>
        <taxon>Leucogyrophana</taxon>
    </lineage>
</organism>
<evidence type="ECO:0000313" key="2">
    <source>
        <dbReference type="Proteomes" id="UP000790709"/>
    </source>
</evidence>
<protein>
    <submittedName>
        <fullName evidence="1">Uncharacterized protein</fullName>
    </submittedName>
</protein>
<proteinExistence type="predicted"/>
<gene>
    <name evidence="1" type="ORF">BV22DRAFT_1052293</name>
</gene>